<keyword evidence="1" id="KW-0346">Stress response</keyword>
<accession>A0A158KXQ7</accession>
<name>A0A158KXQ7_9BURK</name>
<dbReference type="InterPro" id="IPR008978">
    <property type="entry name" value="HSP20-like_chaperone"/>
</dbReference>
<dbReference type="CDD" id="cd06464">
    <property type="entry name" value="ACD_sHsps-like"/>
    <property type="match status" value="1"/>
</dbReference>
<reference evidence="1" key="1">
    <citation type="submission" date="2016-01" db="EMBL/GenBank/DDBJ databases">
        <authorList>
            <person name="Peeters C."/>
        </authorList>
    </citation>
    <scope>NUCLEOTIDE SEQUENCE [LARGE SCALE GENOMIC DNA]</scope>
    <source>
        <strain evidence="1">LMG 22940</strain>
    </source>
</reference>
<dbReference type="AlphaFoldDB" id="A0A158KXQ7"/>
<evidence type="ECO:0000313" key="1">
    <source>
        <dbReference type="EMBL" id="SAL85867.1"/>
    </source>
</evidence>
<dbReference type="SUPFAM" id="SSF49764">
    <property type="entry name" value="HSP20-like chaperones"/>
    <property type="match status" value="1"/>
</dbReference>
<keyword evidence="2" id="KW-1185">Reference proteome</keyword>
<proteinExistence type="predicted"/>
<organism evidence="1 2">
    <name type="scientific">Caballeronia choica</name>
    <dbReference type="NCBI Taxonomy" id="326476"/>
    <lineage>
        <taxon>Bacteria</taxon>
        <taxon>Pseudomonadati</taxon>
        <taxon>Pseudomonadota</taxon>
        <taxon>Betaproteobacteria</taxon>
        <taxon>Burkholderiales</taxon>
        <taxon>Burkholderiaceae</taxon>
        <taxon>Caballeronia</taxon>
    </lineage>
</organism>
<dbReference type="Proteomes" id="UP000054770">
    <property type="component" value="Unassembled WGS sequence"/>
</dbReference>
<protein>
    <submittedName>
        <fullName evidence="1">Heat shock protein Hsp20</fullName>
    </submittedName>
</protein>
<gene>
    <name evidence="1" type="ORF">AWB68_07831</name>
</gene>
<dbReference type="Gene3D" id="2.60.40.790">
    <property type="match status" value="1"/>
</dbReference>
<evidence type="ECO:0000313" key="2">
    <source>
        <dbReference type="Proteomes" id="UP000054770"/>
    </source>
</evidence>
<comment type="caution">
    <text evidence="1">The sequence shown here is derived from an EMBL/GenBank/DDBJ whole genome shotgun (WGS) entry which is preliminary data.</text>
</comment>
<sequence length="134" mass="15206">MVASRQGQQERSDFSGLFSVEPWRAMSEFLHDTPPSFGALDRWFGGYSPLRFLPGIDVVDNGESQHVRAEARHGSKGFAYVARGRRTGASRREKQDIRCEENGCYLLERAYGAFLRTIPLPEDVDVDRVEAKIR</sequence>
<dbReference type="EMBL" id="FCON02000203">
    <property type="protein sequence ID" value="SAL85867.1"/>
    <property type="molecule type" value="Genomic_DNA"/>
</dbReference>